<reference evidence="2" key="1">
    <citation type="journal article" date="2013" name="Nat. Commun.">
        <title>Whole-genome sequencing of Oryza brachyantha reveals mechanisms underlying Oryza genome evolution.</title>
        <authorList>
            <person name="Chen J."/>
            <person name="Huang Q."/>
            <person name="Gao D."/>
            <person name="Wang J."/>
            <person name="Lang Y."/>
            <person name="Liu T."/>
            <person name="Li B."/>
            <person name="Bai Z."/>
            <person name="Luis Goicoechea J."/>
            <person name="Liang C."/>
            <person name="Chen C."/>
            <person name="Zhang W."/>
            <person name="Sun S."/>
            <person name="Liao Y."/>
            <person name="Zhang X."/>
            <person name="Yang L."/>
            <person name="Song C."/>
            <person name="Wang M."/>
            <person name="Shi J."/>
            <person name="Liu G."/>
            <person name="Liu J."/>
            <person name="Zhou H."/>
            <person name="Zhou W."/>
            <person name="Yu Q."/>
            <person name="An N."/>
            <person name="Chen Y."/>
            <person name="Cai Q."/>
            <person name="Wang B."/>
            <person name="Liu B."/>
            <person name="Min J."/>
            <person name="Huang Y."/>
            <person name="Wu H."/>
            <person name="Li Z."/>
            <person name="Zhang Y."/>
            <person name="Yin Y."/>
            <person name="Song W."/>
            <person name="Jiang J."/>
            <person name="Jackson S.A."/>
            <person name="Wing R.A."/>
            <person name="Wang J."/>
            <person name="Chen M."/>
        </authorList>
    </citation>
    <scope>NUCLEOTIDE SEQUENCE [LARGE SCALE GENOMIC DNA]</scope>
    <source>
        <strain evidence="2">cv. IRGC 101232</strain>
    </source>
</reference>
<sequence>MESRKQNKDDRTVVLALPAPGSSDFRPPRRRSVVPRKKKNSAQHKEEASSSNPIATGAPAATTGTSDLNLQAEDINQSQMRIVEESIGITDLQESTTVLHGGAQIMGEATDIGQQADAVNNFQENQVDPIGEK</sequence>
<evidence type="ECO:0000313" key="2">
    <source>
        <dbReference type="EnsemblPlants" id="OB08G15150.1"/>
    </source>
</evidence>
<proteinExistence type="predicted"/>
<feature type="compositionally biased region" description="Basic and acidic residues" evidence="1">
    <location>
        <begin position="1"/>
        <end position="12"/>
    </location>
</feature>
<dbReference type="AlphaFoldDB" id="J3MQY6"/>
<evidence type="ECO:0000256" key="1">
    <source>
        <dbReference type="SAM" id="MobiDB-lite"/>
    </source>
</evidence>
<feature type="region of interest" description="Disordered" evidence="1">
    <location>
        <begin position="1"/>
        <end position="71"/>
    </location>
</feature>
<protein>
    <submittedName>
        <fullName evidence="2">Uncharacterized protein</fullName>
    </submittedName>
</protein>
<organism evidence="2">
    <name type="scientific">Oryza brachyantha</name>
    <name type="common">malo sina</name>
    <dbReference type="NCBI Taxonomy" id="4533"/>
    <lineage>
        <taxon>Eukaryota</taxon>
        <taxon>Viridiplantae</taxon>
        <taxon>Streptophyta</taxon>
        <taxon>Embryophyta</taxon>
        <taxon>Tracheophyta</taxon>
        <taxon>Spermatophyta</taxon>
        <taxon>Magnoliopsida</taxon>
        <taxon>Liliopsida</taxon>
        <taxon>Poales</taxon>
        <taxon>Poaceae</taxon>
        <taxon>BOP clade</taxon>
        <taxon>Oryzoideae</taxon>
        <taxon>Oryzeae</taxon>
        <taxon>Oryzinae</taxon>
        <taxon>Oryza</taxon>
    </lineage>
</organism>
<reference evidence="2" key="2">
    <citation type="submission" date="2013-04" db="UniProtKB">
        <authorList>
            <consortium name="EnsemblPlants"/>
        </authorList>
    </citation>
    <scope>IDENTIFICATION</scope>
</reference>
<dbReference type="Proteomes" id="UP000006038">
    <property type="component" value="Chromosome 8"/>
</dbReference>
<name>J3MQY6_ORYBR</name>
<keyword evidence="3" id="KW-1185">Reference proteome</keyword>
<accession>J3MQY6</accession>
<evidence type="ECO:0000313" key="3">
    <source>
        <dbReference type="Proteomes" id="UP000006038"/>
    </source>
</evidence>
<feature type="compositionally biased region" description="Basic residues" evidence="1">
    <location>
        <begin position="28"/>
        <end position="42"/>
    </location>
</feature>
<dbReference type="EnsemblPlants" id="OB08G15150.1">
    <property type="protein sequence ID" value="OB08G15150.1"/>
    <property type="gene ID" value="OB08G15150"/>
</dbReference>
<dbReference type="HOGENOM" id="CLU_1909900_0_0_1"/>
<dbReference type="Gramene" id="OB08G15150.1">
    <property type="protein sequence ID" value="OB08G15150.1"/>
    <property type="gene ID" value="OB08G15150"/>
</dbReference>
<feature type="compositionally biased region" description="Low complexity" evidence="1">
    <location>
        <begin position="55"/>
        <end position="65"/>
    </location>
</feature>